<feature type="region of interest" description="Disordered" evidence="1">
    <location>
        <begin position="372"/>
        <end position="398"/>
    </location>
</feature>
<feature type="compositionally biased region" description="Basic residues" evidence="1">
    <location>
        <begin position="373"/>
        <end position="384"/>
    </location>
</feature>
<sequence>MLLLYVLLSSTSYGQTPQRDADHAGCKDDCKSTSGGLKYLSRKLVSWSSKKQDCTAMSTDEAEYVSLSACCTHVIWMRTKLLDYGYKYNQISMYCDSKSAIAISCNPVQHSKTKHINIRYYFIKEHFEKGTIELYFVGTEYQLVDPFTKALPKECFEYLVYCIANSMNKSSGKGGPATSYQRMPTRVLNPSSGNNVSNVQVEPEGLNIGESTGYTSATASPGVFTQPIASTINPSSFGDLNNPNSDAGKHDELLSGMTNDDRMETMDALGIICNSVQADNTNTNVTPCKVSHGDPIIQSVGVPKSTSYVEAAKWLKRCLIEVNSEVGLVDVVTIGIPSLTGDGCTKETIHVEYEWKPSRCDLCKIFGHDHDHFPKKKKKKKGKSRSNNGGQFVGPSVKQNVIYEPKTTTSAPKREPLMCLNVEDDEDEEHVENVYDETTNLFNTKTSEGSSFTAAVG</sequence>
<name>A0A6L2LLM9_TANCI</name>
<protein>
    <submittedName>
        <fullName evidence="2">Retrovirus-related Pol polyprotein from transposon TNT 1-94</fullName>
    </submittedName>
</protein>
<evidence type="ECO:0000313" key="2">
    <source>
        <dbReference type="EMBL" id="GEU62731.1"/>
    </source>
</evidence>
<organism evidence="2">
    <name type="scientific">Tanacetum cinerariifolium</name>
    <name type="common">Dalmatian daisy</name>
    <name type="synonym">Chrysanthemum cinerariifolium</name>
    <dbReference type="NCBI Taxonomy" id="118510"/>
    <lineage>
        <taxon>Eukaryota</taxon>
        <taxon>Viridiplantae</taxon>
        <taxon>Streptophyta</taxon>
        <taxon>Embryophyta</taxon>
        <taxon>Tracheophyta</taxon>
        <taxon>Spermatophyta</taxon>
        <taxon>Magnoliopsida</taxon>
        <taxon>eudicotyledons</taxon>
        <taxon>Gunneridae</taxon>
        <taxon>Pentapetalae</taxon>
        <taxon>asterids</taxon>
        <taxon>campanulids</taxon>
        <taxon>Asterales</taxon>
        <taxon>Asteraceae</taxon>
        <taxon>Asteroideae</taxon>
        <taxon>Anthemideae</taxon>
        <taxon>Anthemidinae</taxon>
        <taxon>Tanacetum</taxon>
    </lineage>
</organism>
<dbReference type="EMBL" id="BKCJ010004722">
    <property type="protein sequence ID" value="GEU62731.1"/>
    <property type="molecule type" value="Genomic_DNA"/>
</dbReference>
<evidence type="ECO:0000256" key="1">
    <source>
        <dbReference type="SAM" id="MobiDB-lite"/>
    </source>
</evidence>
<gene>
    <name evidence="2" type="ORF">Tci_034709</name>
</gene>
<dbReference type="AlphaFoldDB" id="A0A6L2LLM9"/>
<accession>A0A6L2LLM9</accession>
<dbReference type="CDD" id="cd09272">
    <property type="entry name" value="RNase_HI_RT_Ty1"/>
    <property type="match status" value="1"/>
</dbReference>
<dbReference type="PANTHER" id="PTHR11439">
    <property type="entry name" value="GAG-POL-RELATED RETROTRANSPOSON"/>
    <property type="match status" value="1"/>
</dbReference>
<comment type="caution">
    <text evidence="2">The sequence shown here is derived from an EMBL/GenBank/DDBJ whole genome shotgun (WGS) entry which is preliminary data.</text>
</comment>
<reference evidence="2" key="1">
    <citation type="journal article" date="2019" name="Sci. Rep.">
        <title>Draft genome of Tanacetum cinerariifolium, the natural source of mosquito coil.</title>
        <authorList>
            <person name="Yamashiro T."/>
            <person name="Shiraishi A."/>
            <person name="Satake H."/>
            <person name="Nakayama K."/>
        </authorList>
    </citation>
    <scope>NUCLEOTIDE SEQUENCE</scope>
</reference>
<dbReference type="PANTHER" id="PTHR11439:SF495">
    <property type="entry name" value="REVERSE TRANSCRIPTASE, RNA-DEPENDENT DNA POLYMERASE-RELATED"/>
    <property type="match status" value="1"/>
</dbReference>
<proteinExistence type="predicted"/>